<proteinExistence type="predicted"/>
<sequence>MSRAEIEMAPTFTVKPKIREEDDGNRLVFECELNAIPQPEIAWYKDNIFIRNGHEFRITYGIYPTTKPHHYIATLEMNDVYETDAGMYRVHAKNLMGQVSASIKLNFDRKYHSLHISIQMMS</sequence>
<dbReference type="InterPro" id="IPR013098">
    <property type="entry name" value="Ig_I-set"/>
</dbReference>
<dbReference type="InterPro" id="IPR013783">
    <property type="entry name" value="Ig-like_fold"/>
</dbReference>
<feature type="domain" description="Ig-like" evidence="1">
    <location>
        <begin position="10"/>
        <end position="106"/>
    </location>
</feature>
<keyword evidence="3" id="KW-1185">Reference proteome</keyword>
<evidence type="ECO:0000259" key="1">
    <source>
        <dbReference type="PROSITE" id="PS50835"/>
    </source>
</evidence>
<protein>
    <recommendedName>
        <fullName evidence="1">Ig-like domain-containing protein</fullName>
    </recommendedName>
</protein>
<dbReference type="Pfam" id="PF07679">
    <property type="entry name" value="I-set"/>
    <property type="match status" value="1"/>
</dbReference>
<dbReference type="AlphaFoldDB" id="A0A1Y3BW71"/>
<dbReference type="FunFam" id="2.60.40.10:FF:000097">
    <property type="entry name" value="Bent, isoform F"/>
    <property type="match status" value="1"/>
</dbReference>
<comment type="caution">
    <text evidence="2">The sequence shown here is derived from an EMBL/GenBank/DDBJ whole genome shotgun (WGS) entry which is preliminary data.</text>
</comment>
<dbReference type="EMBL" id="MUJZ01003963">
    <property type="protein sequence ID" value="OTF83375.1"/>
    <property type="molecule type" value="Genomic_DNA"/>
</dbReference>
<evidence type="ECO:0000313" key="3">
    <source>
        <dbReference type="Proteomes" id="UP000194236"/>
    </source>
</evidence>
<gene>
    <name evidence="2" type="ORF">BLA29_009117</name>
</gene>
<accession>A0A1Y3BW71</accession>
<dbReference type="PROSITE" id="PS50835">
    <property type="entry name" value="IG_LIKE"/>
    <property type="match status" value="1"/>
</dbReference>
<dbReference type="SUPFAM" id="SSF48726">
    <property type="entry name" value="Immunoglobulin"/>
    <property type="match status" value="1"/>
</dbReference>
<dbReference type="Gene3D" id="2.60.40.10">
    <property type="entry name" value="Immunoglobulins"/>
    <property type="match status" value="1"/>
</dbReference>
<organism evidence="2 3">
    <name type="scientific">Euroglyphus maynei</name>
    <name type="common">Mayne's house dust mite</name>
    <dbReference type="NCBI Taxonomy" id="6958"/>
    <lineage>
        <taxon>Eukaryota</taxon>
        <taxon>Metazoa</taxon>
        <taxon>Ecdysozoa</taxon>
        <taxon>Arthropoda</taxon>
        <taxon>Chelicerata</taxon>
        <taxon>Arachnida</taxon>
        <taxon>Acari</taxon>
        <taxon>Acariformes</taxon>
        <taxon>Sarcoptiformes</taxon>
        <taxon>Astigmata</taxon>
        <taxon>Psoroptidia</taxon>
        <taxon>Analgoidea</taxon>
        <taxon>Pyroglyphidae</taxon>
        <taxon>Pyroglyphinae</taxon>
        <taxon>Euroglyphus</taxon>
    </lineage>
</organism>
<dbReference type="Proteomes" id="UP000194236">
    <property type="component" value="Unassembled WGS sequence"/>
</dbReference>
<dbReference type="InterPro" id="IPR007110">
    <property type="entry name" value="Ig-like_dom"/>
</dbReference>
<evidence type="ECO:0000313" key="2">
    <source>
        <dbReference type="EMBL" id="OTF83375.1"/>
    </source>
</evidence>
<reference evidence="2 3" key="1">
    <citation type="submission" date="2017-03" db="EMBL/GenBank/DDBJ databases">
        <title>Genome Survey of Euroglyphus maynei.</title>
        <authorList>
            <person name="Arlian L.G."/>
            <person name="Morgan M.S."/>
            <person name="Rider S.D."/>
        </authorList>
    </citation>
    <scope>NUCLEOTIDE SEQUENCE [LARGE SCALE GENOMIC DNA]</scope>
    <source>
        <strain evidence="2">Arlian Lab</strain>
        <tissue evidence="2">Whole body</tissue>
    </source>
</reference>
<dbReference type="PANTHER" id="PTHR47633">
    <property type="entry name" value="IMMUNOGLOBULIN"/>
    <property type="match status" value="1"/>
</dbReference>
<dbReference type="OrthoDB" id="504170at2759"/>
<dbReference type="InterPro" id="IPR036179">
    <property type="entry name" value="Ig-like_dom_sf"/>
</dbReference>
<name>A0A1Y3BW71_EURMA</name>